<dbReference type="AlphaFoldDB" id="A0AAN7BVA6"/>
<evidence type="ECO:0000313" key="4">
    <source>
        <dbReference type="Proteomes" id="UP001301958"/>
    </source>
</evidence>
<dbReference type="GO" id="GO:0005829">
    <property type="term" value="C:cytosol"/>
    <property type="evidence" value="ECO:0007669"/>
    <property type="project" value="TreeGrafter"/>
</dbReference>
<evidence type="ECO:0000313" key="3">
    <source>
        <dbReference type="EMBL" id="KAK4230017.1"/>
    </source>
</evidence>
<reference evidence="3" key="1">
    <citation type="journal article" date="2023" name="Mol. Phylogenet. Evol.">
        <title>Genome-scale phylogeny and comparative genomics of the fungal order Sordariales.</title>
        <authorList>
            <person name="Hensen N."/>
            <person name="Bonometti L."/>
            <person name="Westerberg I."/>
            <person name="Brannstrom I.O."/>
            <person name="Guillou S."/>
            <person name="Cros-Aarteil S."/>
            <person name="Calhoun S."/>
            <person name="Haridas S."/>
            <person name="Kuo A."/>
            <person name="Mondo S."/>
            <person name="Pangilinan J."/>
            <person name="Riley R."/>
            <person name="LaButti K."/>
            <person name="Andreopoulos B."/>
            <person name="Lipzen A."/>
            <person name="Chen C."/>
            <person name="Yan M."/>
            <person name="Daum C."/>
            <person name="Ng V."/>
            <person name="Clum A."/>
            <person name="Steindorff A."/>
            <person name="Ohm R.A."/>
            <person name="Martin F."/>
            <person name="Silar P."/>
            <person name="Natvig D.O."/>
            <person name="Lalanne C."/>
            <person name="Gautier V."/>
            <person name="Ament-Velasquez S.L."/>
            <person name="Kruys A."/>
            <person name="Hutchinson M.I."/>
            <person name="Powell A.J."/>
            <person name="Barry K."/>
            <person name="Miller A.N."/>
            <person name="Grigoriev I.V."/>
            <person name="Debuchy R."/>
            <person name="Gladieux P."/>
            <person name="Hiltunen Thoren M."/>
            <person name="Johannesson H."/>
        </authorList>
    </citation>
    <scope>NUCLEOTIDE SEQUENCE</scope>
    <source>
        <strain evidence="3">CBS 990.96</strain>
    </source>
</reference>
<dbReference type="InterPro" id="IPR018870">
    <property type="entry name" value="Tti2"/>
</dbReference>
<dbReference type="PANTHER" id="PTHR32226:SF2">
    <property type="entry name" value="TELO2-INTERACTING PROTEIN 2"/>
    <property type="match status" value="1"/>
</dbReference>
<dbReference type="PANTHER" id="PTHR32226">
    <property type="entry name" value="TELO2-INTERACTING PROTEIN 2"/>
    <property type="match status" value="1"/>
</dbReference>
<reference evidence="3" key="2">
    <citation type="submission" date="2023-05" db="EMBL/GenBank/DDBJ databases">
        <authorList>
            <consortium name="Lawrence Berkeley National Laboratory"/>
            <person name="Steindorff A."/>
            <person name="Hensen N."/>
            <person name="Bonometti L."/>
            <person name="Westerberg I."/>
            <person name="Brannstrom I.O."/>
            <person name="Guillou S."/>
            <person name="Cros-Aarteil S."/>
            <person name="Calhoun S."/>
            <person name="Haridas S."/>
            <person name="Kuo A."/>
            <person name="Mondo S."/>
            <person name="Pangilinan J."/>
            <person name="Riley R."/>
            <person name="Labutti K."/>
            <person name="Andreopoulos B."/>
            <person name="Lipzen A."/>
            <person name="Chen C."/>
            <person name="Yanf M."/>
            <person name="Daum C."/>
            <person name="Ng V."/>
            <person name="Clum A."/>
            <person name="Ohm R."/>
            <person name="Martin F."/>
            <person name="Silar P."/>
            <person name="Natvig D."/>
            <person name="Lalanne C."/>
            <person name="Gautier V."/>
            <person name="Ament-Velasquez S.L."/>
            <person name="Kruys A."/>
            <person name="Hutchinson M.I."/>
            <person name="Powell A.J."/>
            <person name="Barry K."/>
            <person name="Miller A.N."/>
            <person name="Grigoriev I.V."/>
            <person name="Debuchy R."/>
            <person name="Gladieux P."/>
            <person name="Thoren M.H."/>
            <person name="Johannesson H."/>
        </authorList>
    </citation>
    <scope>NUCLEOTIDE SEQUENCE</scope>
    <source>
        <strain evidence="3">CBS 990.96</strain>
    </source>
</reference>
<name>A0AAN7BVA6_9PEZI</name>
<gene>
    <name evidence="3" type="ORF">QBC38DRAFT_470353</name>
</gene>
<sequence length="541" mass="59351">MTSWFTKLLDSIPAELSKFIPESFTLKELVTGVENAVSKANTTKEAQKLLQAIEACLHQTNGDYEDSDSANPLALIISQLISPVVPSTKDDDTNLNAAFNENLTKSVSQQIQRSRALSILGIKALSALTTLTSAQLDPEVILTLISFADPSQEWTTAETAQLASDIITKQFTTHHKKEDFIPKHILQTYLRPLFSKSKPASVTSSGRKAAYPDQSQDDRGIPDDTSATKPWKFIDLRAIPIVSWAVTEANDSIIQSSWPLYIPVLLTLVDDNATPIRCRGLIILNSFLQQFPQKTLSDSGLAKVFEDAIFPTLTYLPSLTPVDESVQLLTPAYEALLTLASKFSPPSNHALLDRIFRQGILEGHFHAKEHLRIVQILNTQTVRIVNTMGIHAVKHLKDLIPSLIVTTLTDPFAPASPGILLSAIKTLQAVLTNCWPRIPNHQDEILNALVFCWLNVTSSSDANNQLQEVEKELITSSRLLSAVFSTKGTSSSSSSQVLPLSQLVSPLIQKEPSLARLFALSGSAEQPTSQILTPKQDSQHP</sequence>
<feature type="region of interest" description="Disordered" evidence="2">
    <location>
        <begin position="197"/>
        <end position="226"/>
    </location>
</feature>
<evidence type="ECO:0000256" key="1">
    <source>
        <dbReference type="ARBA" id="ARBA00034736"/>
    </source>
</evidence>
<accession>A0AAN7BVA6</accession>
<feature type="region of interest" description="Disordered" evidence="2">
    <location>
        <begin position="522"/>
        <end position="541"/>
    </location>
</feature>
<keyword evidence="4" id="KW-1185">Reference proteome</keyword>
<dbReference type="SUPFAM" id="SSF48371">
    <property type="entry name" value="ARM repeat"/>
    <property type="match status" value="1"/>
</dbReference>
<dbReference type="Proteomes" id="UP001301958">
    <property type="component" value="Unassembled WGS sequence"/>
</dbReference>
<dbReference type="GO" id="GO:0005634">
    <property type="term" value="C:nucleus"/>
    <property type="evidence" value="ECO:0007669"/>
    <property type="project" value="TreeGrafter"/>
</dbReference>
<evidence type="ECO:0000256" key="2">
    <source>
        <dbReference type="SAM" id="MobiDB-lite"/>
    </source>
</evidence>
<dbReference type="InterPro" id="IPR016024">
    <property type="entry name" value="ARM-type_fold"/>
</dbReference>
<comment type="caution">
    <text evidence="3">The sequence shown here is derived from an EMBL/GenBank/DDBJ whole genome shotgun (WGS) entry which is preliminary data.</text>
</comment>
<organism evidence="3 4">
    <name type="scientific">Podospora fimiseda</name>
    <dbReference type="NCBI Taxonomy" id="252190"/>
    <lineage>
        <taxon>Eukaryota</taxon>
        <taxon>Fungi</taxon>
        <taxon>Dikarya</taxon>
        <taxon>Ascomycota</taxon>
        <taxon>Pezizomycotina</taxon>
        <taxon>Sordariomycetes</taxon>
        <taxon>Sordariomycetidae</taxon>
        <taxon>Sordariales</taxon>
        <taxon>Podosporaceae</taxon>
        <taxon>Podospora</taxon>
    </lineage>
</organism>
<feature type="compositionally biased region" description="Polar residues" evidence="2">
    <location>
        <begin position="523"/>
        <end position="541"/>
    </location>
</feature>
<dbReference type="EMBL" id="MU865302">
    <property type="protein sequence ID" value="KAK4230017.1"/>
    <property type="molecule type" value="Genomic_DNA"/>
</dbReference>
<proteinExistence type="inferred from homology"/>
<dbReference type="Pfam" id="PF10521">
    <property type="entry name" value="Tti2"/>
    <property type="match status" value="1"/>
</dbReference>
<protein>
    <submittedName>
        <fullName evidence="3">Uncharacterized protein</fullName>
    </submittedName>
</protein>
<comment type="similarity">
    <text evidence="1">Belongs to the TTI2 family.</text>
</comment>
<dbReference type="GO" id="GO:0110078">
    <property type="term" value="C:TTT Hsp90 cochaperone complex"/>
    <property type="evidence" value="ECO:0007669"/>
    <property type="project" value="InterPro"/>
</dbReference>